<dbReference type="EMBL" id="JARO02009130">
    <property type="protein sequence ID" value="KPP61952.1"/>
    <property type="molecule type" value="Genomic_DNA"/>
</dbReference>
<dbReference type="SMART" id="SM01381">
    <property type="entry name" value="7TM_GPCR_Srsx"/>
    <property type="match status" value="1"/>
</dbReference>
<feature type="transmembrane region" description="Helical" evidence="18">
    <location>
        <begin position="377"/>
        <end position="399"/>
    </location>
</feature>
<dbReference type="InterPro" id="IPR000363">
    <property type="entry name" value="ADRA1D_rcpt"/>
</dbReference>
<keyword evidence="11 16" id="KW-0675">Receptor</keyword>
<evidence type="ECO:0000256" key="17">
    <source>
        <dbReference type="SAM" id="MobiDB-lite"/>
    </source>
</evidence>
<evidence type="ECO:0000256" key="3">
    <source>
        <dbReference type="ARBA" id="ARBA00011539"/>
    </source>
</evidence>
<dbReference type="PRINTS" id="PR01103">
    <property type="entry name" value="ADRENERGICR"/>
</dbReference>
<feature type="domain" description="G-protein coupled receptors family 1 profile" evidence="19">
    <location>
        <begin position="147"/>
        <end position="448"/>
    </location>
</feature>
<evidence type="ECO:0000256" key="10">
    <source>
        <dbReference type="ARBA" id="ARBA00023139"/>
    </source>
</evidence>
<comment type="subcellular location">
    <subcellularLocation>
        <location evidence="2">Cell membrane</location>
        <topology evidence="2">Multi-pass membrane protein</topology>
    </subcellularLocation>
</comment>
<protein>
    <recommendedName>
        <fullName evidence="4">Alpha-1D adrenergic receptor</fullName>
    </recommendedName>
    <alternativeName>
        <fullName evidence="15">Alpha-1D adrenoreceptor</fullName>
    </alternativeName>
</protein>
<feature type="transmembrane region" description="Helical" evidence="18">
    <location>
        <begin position="288"/>
        <end position="313"/>
    </location>
</feature>
<dbReference type="GO" id="GO:0045907">
    <property type="term" value="P:positive regulation of vasoconstriction"/>
    <property type="evidence" value="ECO:0007669"/>
    <property type="project" value="TreeGrafter"/>
</dbReference>
<feature type="non-terminal residue" evidence="20">
    <location>
        <position position="580"/>
    </location>
</feature>
<dbReference type="Proteomes" id="UP000034805">
    <property type="component" value="Unassembled WGS sequence"/>
</dbReference>
<gene>
    <name evidence="20" type="ORF">Z043_119900</name>
</gene>
<dbReference type="GO" id="GO:0004937">
    <property type="term" value="F:alpha1-adrenergic receptor activity"/>
    <property type="evidence" value="ECO:0007669"/>
    <property type="project" value="InterPro"/>
</dbReference>
<sequence>AQKFRFPVQEKGNEGHRHLPHAVFGNYVKNILYLRSVLLGWVPVHRDPSWDKQLNPGKSQLETEPRPKPQAKIRVQDPKSKLKVTREEHIICKMPAVAAPNATSLTLLDNLSRGPAPPSCARLSAEPQGAAAAALLLGAFILFAAGGNALVILSVLCNRRLRTVTNVFIVNLAVADLLLSVVVLPFSASLEVLGCWSFGRLFCDIWAAVDVLCCTASILSLCVISVDRYIGVKHSLKYPSIMTEKRAAVILVAVWTSSAVVSVGPLLGWKEPPPADDSICSITEDPGYALFSSLFSFYLPLAVIVVMYCRIYVVARRTTKGLQAGVKKEGGKSMEVLLRIHRRSVLREAELESQGKAHPLRSSISVRLMKFSREKKAAKTLAIVVGVFILCWLPFFFVFPLGKCEMPLIRFLVCATGSLFPTLKPSARVFKVIFWLGYFNSCVNPIIYPCSSKEFKHAFIQLLRCQCHQRRSSWRKFNEQRWAVPVGRPRTRFSIPEPLSPSSSFLQKTWGRTLSFRGWSLLAPLQRSSVRLREKISSLSHRIKNGHAKNSAQILSKVSLDSISAGVFSDLECRNFEAHD</sequence>
<evidence type="ECO:0000256" key="16">
    <source>
        <dbReference type="RuleBase" id="RU000688"/>
    </source>
</evidence>
<dbReference type="PANTHER" id="PTHR24248:SF14">
    <property type="entry name" value="ALPHA-1D ADRENERGIC RECEPTOR"/>
    <property type="match status" value="1"/>
</dbReference>
<accession>A0A0P7U4C3</accession>
<evidence type="ECO:0000256" key="11">
    <source>
        <dbReference type="ARBA" id="ARBA00023170"/>
    </source>
</evidence>
<keyword evidence="8 16" id="KW-0297">G-protein coupled receptor</keyword>
<evidence type="ECO:0000259" key="19">
    <source>
        <dbReference type="PROSITE" id="PS50262"/>
    </source>
</evidence>
<feature type="transmembrane region" description="Helical" evidence="18">
    <location>
        <begin position="168"/>
        <end position="186"/>
    </location>
</feature>
<feature type="transmembrane region" description="Helical" evidence="18">
    <location>
        <begin position="206"/>
        <end position="226"/>
    </location>
</feature>
<evidence type="ECO:0000256" key="1">
    <source>
        <dbReference type="ARBA" id="ARBA00002833"/>
    </source>
</evidence>
<dbReference type="GO" id="GO:0007200">
    <property type="term" value="P:phospholipase C-activating G protein-coupled receptor signaling pathway"/>
    <property type="evidence" value="ECO:0007669"/>
    <property type="project" value="TreeGrafter"/>
</dbReference>
<dbReference type="PANTHER" id="PTHR24248">
    <property type="entry name" value="ADRENERGIC RECEPTOR-RELATED G-PROTEIN COUPLED RECEPTOR"/>
    <property type="match status" value="1"/>
</dbReference>
<dbReference type="InterPro" id="IPR002233">
    <property type="entry name" value="ADR_fam"/>
</dbReference>
<evidence type="ECO:0000256" key="8">
    <source>
        <dbReference type="ARBA" id="ARBA00023040"/>
    </source>
</evidence>
<dbReference type="GO" id="GO:0007204">
    <property type="term" value="P:positive regulation of cytosolic calcium ion concentration"/>
    <property type="evidence" value="ECO:0007669"/>
    <property type="project" value="TreeGrafter"/>
</dbReference>
<keyword evidence="6 16" id="KW-0812">Transmembrane</keyword>
<evidence type="ECO:0000256" key="7">
    <source>
        <dbReference type="ARBA" id="ARBA00022989"/>
    </source>
</evidence>
<feature type="non-terminal residue" evidence="20">
    <location>
        <position position="1"/>
    </location>
</feature>
<dbReference type="STRING" id="113540.ENSSFOP00015035991"/>
<dbReference type="GO" id="GO:0043410">
    <property type="term" value="P:positive regulation of MAPK cascade"/>
    <property type="evidence" value="ECO:0007669"/>
    <property type="project" value="TreeGrafter"/>
</dbReference>
<dbReference type="PRINTS" id="PR00237">
    <property type="entry name" value="GPCRRHODOPSN"/>
</dbReference>
<evidence type="ECO:0000256" key="5">
    <source>
        <dbReference type="ARBA" id="ARBA00022475"/>
    </source>
</evidence>
<keyword evidence="10" id="KW-0564">Palmitate</keyword>
<evidence type="ECO:0000256" key="4">
    <source>
        <dbReference type="ARBA" id="ARBA00014541"/>
    </source>
</evidence>
<keyword evidence="7 18" id="KW-1133">Transmembrane helix</keyword>
<proteinExistence type="inferred from homology"/>
<evidence type="ECO:0000256" key="12">
    <source>
        <dbReference type="ARBA" id="ARBA00023180"/>
    </source>
</evidence>
<dbReference type="PRINTS" id="PR00240">
    <property type="entry name" value="ADRENRGCA1DR"/>
</dbReference>
<comment type="similarity">
    <text evidence="16">Belongs to the G-protein coupled receptor 1 family.</text>
</comment>
<evidence type="ECO:0000313" key="20">
    <source>
        <dbReference type="EMBL" id="KPP61952.1"/>
    </source>
</evidence>
<name>A0A0P7U4C3_SCLFO</name>
<dbReference type="Gene3D" id="1.20.1070.10">
    <property type="entry name" value="Rhodopsin 7-helix transmembrane proteins"/>
    <property type="match status" value="1"/>
</dbReference>
<comment type="function">
    <text evidence="1">This alpha-adrenergic receptor mediates its effect through the influx of extracellular calcium.</text>
</comment>
<feature type="region of interest" description="Disordered" evidence="17">
    <location>
        <begin position="49"/>
        <end position="81"/>
    </location>
</feature>
<evidence type="ECO:0000256" key="13">
    <source>
        <dbReference type="ARBA" id="ARBA00023224"/>
    </source>
</evidence>
<dbReference type="InterPro" id="IPR017452">
    <property type="entry name" value="GPCR_Rhodpsn_7TM"/>
</dbReference>
<keyword evidence="14" id="KW-0449">Lipoprotein</keyword>
<evidence type="ECO:0000256" key="9">
    <source>
        <dbReference type="ARBA" id="ARBA00023136"/>
    </source>
</evidence>
<comment type="subunit">
    <text evidence="3">Interacts with FLNA (via filamin repeat 21); increases PKA-mediated phosphorylation of FLNA.</text>
</comment>
<feature type="transmembrane region" description="Helical" evidence="18">
    <location>
        <begin position="130"/>
        <end position="156"/>
    </location>
</feature>
<dbReference type="PROSITE" id="PS00237">
    <property type="entry name" value="G_PROTEIN_RECEP_F1_1"/>
    <property type="match status" value="1"/>
</dbReference>
<dbReference type="SUPFAM" id="SSF81321">
    <property type="entry name" value="Family A G protein-coupled receptor-like"/>
    <property type="match status" value="1"/>
</dbReference>
<evidence type="ECO:0000313" key="21">
    <source>
        <dbReference type="Proteomes" id="UP000034805"/>
    </source>
</evidence>
<organism evidence="20 21">
    <name type="scientific">Scleropages formosus</name>
    <name type="common">Asian bonytongue</name>
    <name type="synonym">Osteoglossum formosum</name>
    <dbReference type="NCBI Taxonomy" id="113540"/>
    <lineage>
        <taxon>Eukaryota</taxon>
        <taxon>Metazoa</taxon>
        <taxon>Chordata</taxon>
        <taxon>Craniata</taxon>
        <taxon>Vertebrata</taxon>
        <taxon>Euteleostomi</taxon>
        <taxon>Actinopterygii</taxon>
        <taxon>Neopterygii</taxon>
        <taxon>Teleostei</taxon>
        <taxon>Osteoglossocephala</taxon>
        <taxon>Osteoglossomorpha</taxon>
        <taxon>Osteoglossiformes</taxon>
        <taxon>Osteoglossidae</taxon>
        <taxon>Scleropages</taxon>
    </lineage>
</organism>
<dbReference type="GO" id="GO:0005886">
    <property type="term" value="C:plasma membrane"/>
    <property type="evidence" value="ECO:0007669"/>
    <property type="project" value="UniProtKB-SubCell"/>
</dbReference>
<dbReference type="AlphaFoldDB" id="A0A0P7U4C3"/>
<keyword evidence="5" id="KW-1003">Cell membrane</keyword>
<evidence type="ECO:0000256" key="18">
    <source>
        <dbReference type="SAM" id="Phobius"/>
    </source>
</evidence>
<evidence type="ECO:0000256" key="6">
    <source>
        <dbReference type="ARBA" id="ARBA00022692"/>
    </source>
</evidence>
<keyword evidence="12" id="KW-0325">Glycoprotein</keyword>
<dbReference type="GO" id="GO:0007267">
    <property type="term" value="P:cell-cell signaling"/>
    <property type="evidence" value="ECO:0007669"/>
    <property type="project" value="TreeGrafter"/>
</dbReference>
<feature type="transmembrane region" description="Helical" evidence="18">
    <location>
        <begin position="247"/>
        <end position="268"/>
    </location>
</feature>
<dbReference type="Pfam" id="PF00001">
    <property type="entry name" value="7tm_1"/>
    <property type="match status" value="1"/>
</dbReference>
<evidence type="ECO:0000256" key="15">
    <source>
        <dbReference type="ARBA" id="ARBA00033147"/>
    </source>
</evidence>
<comment type="caution">
    <text evidence="20">The sequence shown here is derived from an EMBL/GenBank/DDBJ whole genome shotgun (WGS) entry which is preliminary data.</text>
</comment>
<dbReference type="PROSITE" id="PS50262">
    <property type="entry name" value="G_PROTEIN_RECEP_F1_2"/>
    <property type="match status" value="1"/>
</dbReference>
<keyword evidence="9 18" id="KW-0472">Membrane</keyword>
<evidence type="ECO:0000256" key="2">
    <source>
        <dbReference type="ARBA" id="ARBA00004651"/>
    </source>
</evidence>
<dbReference type="GO" id="GO:0071880">
    <property type="term" value="P:adenylate cyclase-activating adrenergic receptor signaling pathway"/>
    <property type="evidence" value="ECO:0007669"/>
    <property type="project" value="TreeGrafter"/>
</dbReference>
<reference evidence="20 21" key="1">
    <citation type="submission" date="2015-08" db="EMBL/GenBank/DDBJ databases">
        <title>The genome of the Asian arowana (Scleropages formosus).</title>
        <authorList>
            <person name="Tan M.H."/>
            <person name="Gan H.M."/>
            <person name="Croft L.J."/>
            <person name="Austin C.M."/>
        </authorList>
    </citation>
    <scope>NUCLEOTIDE SEQUENCE [LARGE SCALE GENOMIC DNA]</scope>
    <source>
        <strain evidence="20">Aro1</strain>
    </source>
</reference>
<keyword evidence="13 16" id="KW-0807">Transducer</keyword>
<dbReference type="InterPro" id="IPR000276">
    <property type="entry name" value="GPCR_Rhodpsn"/>
</dbReference>
<evidence type="ECO:0000256" key="14">
    <source>
        <dbReference type="ARBA" id="ARBA00023288"/>
    </source>
</evidence>